<feature type="domain" description="Fic/DOC N-terminal" evidence="2">
    <location>
        <begin position="40"/>
        <end position="84"/>
    </location>
</feature>
<evidence type="ECO:0000256" key="1">
    <source>
        <dbReference type="SAM" id="MobiDB-lite"/>
    </source>
</evidence>
<keyword evidence="4" id="KW-1185">Reference proteome</keyword>
<dbReference type="InterPro" id="IPR025758">
    <property type="entry name" value="Fic/DOC_N"/>
</dbReference>
<feature type="region of interest" description="Disordered" evidence="1">
    <location>
        <begin position="1"/>
        <end position="45"/>
    </location>
</feature>
<sequence length="107" mass="12048">MLQLGQLLHAAPSRLHRRSDHRSVCPAHRRGRQPSPCPADGLADDLRDPYLRSRVLTRREAESSSGIEGTHSTLDERLVVEETEVDHFATSDKPPYSLERIGWNLIG</sequence>
<evidence type="ECO:0000313" key="3">
    <source>
        <dbReference type="EMBL" id="MBK4722997.1"/>
    </source>
</evidence>
<comment type="caution">
    <text evidence="3">The sequence shown here is derived from an EMBL/GenBank/DDBJ whole genome shotgun (WGS) entry which is preliminary data.</text>
</comment>
<name>A0ABS1I7F4_9PROT</name>
<proteinExistence type="predicted"/>
<evidence type="ECO:0000313" key="4">
    <source>
        <dbReference type="Proteomes" id="UP000654452"/>
    </source>
</evidence>
<gene>
    <name evidence="3" type="ORF">JJL56_29510</name>
</gene>
<evidence type="ECO:0000259" key="2">
    <source>
        <dbReference type="Pfam" id="PF13784"/>
    </source>
</evidence>
<dbReference type="Proteomes" id="UP000654452">
    <property type="component" value="Unassembled WGS sequence"/>
</dbReference>
<dbReference type="Pfam" id="PF13784">
    <property type="entry name" value="Fic_N"/>
    <property type="match status" value="1"/>
</dbReference>
<protein>
    <recommendedName>
        <fullName evidence="2">Fic/DOC N-terminal domain-containing protein</fullName>
    </recommendedName>
</protein>
<dbReference type="EMBL" id="JAEPIV010000037">
    <property type="protein sequence ID" value="MBK4722997.1"/>
    <property type="molecule type" value="Genomic_DNA"/>
</dbReference>
<reference evidence="3 4" key="1">
    <citation type="submission" date="2021-01" db="EMBL/GenBank/DDBJ databases">
        <title>Azospirillum sp. YIM DDC1 draft genome.</title>
        <authorList>
            <person name="Wang Y.-X."/>
        </authorList>
    </citation>
    <scope>NUCLEOTIDE SEQUENCE [LARGE SCALE GENOMIC DNA]</scope>
    <source>
        <strain evidence="3 4">YIM DDC1</strain>
    </source>
</reference>
<organism evidence="3 4">
    <name type="scientific">Azospirillum aestuarii</name>
    <dbReference type="NCBI Taxonomy" id="2802052"/>
    <lineage>
        <taxon>Bacteria</taxon>
        <taxon>Pseudomonadati</taxon>
        <taxon>Pseudomonadota</taxon>
        <taxon>Alphaproteobacteria</taxon>
        <taxon>Rhodospirillales</taxon>
        <taxon>Azospirillaceae</taxon>
        <taxon>Azospirillum</taxon>
    </lineage>
</organism>
<accession>A0ABS1I7F4</accession>